<name>A0A849C3R7_9NOCA</name>
<feature type="region of interest" description="Disordered" evidence="1">
    <location>
        <begin position="12"/>
        <end position="60"/>
    </location>
</feature>
<dbReference type="Pfam" id="PF09250">
    <property type="entry name" value="Prim-Pol"/>
    <property type="match status" value="1"/>
</dbReference>
<evidence type="ECO:0000313" key="3">
    <source>
        <dbReference type="EMBL" id="NNH70985.1"/>
    </source>
</evidence>
<protein>
    <submittedName>
        <fullName evidence="3">Bifunctional DNA primase/polymerase</fullName>
    </submittedName>
</protein>
<keyword evidence="4" id="KW-1185">Reference proteome</keyword>
<sequence length="352" mass="37105">MPGATPIVACAGTCISSPTTDTTSPPSSKPPPATSIPTPSTSTPDHRSRRGAGVSRSAPGYARPFPLEGVSLRANRFLDAAISAAARGWHVFPLWPDSKRPAIRGWPTAATTDIDRIQYWWTANPRCNIAVATGPSGLHVLDLDVHHGHNGPDALYQLATTQAMRASLVTFTVATASNGRHLYFRAPEGMRLPNTVARLGAGIDSRGEGGYVVAAGSRASHGRYRILADCPVATLPDWLTDLLTPPPLPEASVGGEPLHSVGAYVAAIVAAETRKVAAALPGSRNATLFRAAFTLGRLVAGGELDETRIRDVLIAAAAIHVGHDFTVREVERAIANGLTLGANRPRRLARSR</sequence>
<feature type="compositionally biased region" description="Low complexity" evidence="1">
    <location>
        <begin position="16"/>
        <end position="26"/>
    </location>
</feature>
<dbReference type="InterPro" id="IPR015330">
    <property type="entry name" value="DNA_primase/pol_bifunc_N"/>
</dbReference>
<dbReference type="AlphaFoldDB" id="A0A849C3R7"/>
<organism evidence="3 4">
    <name type="scientific">Nocardia uniformis</name>
    <dbReference type="NCBI Taxonomy" id="53432"/>
    <lineage>
        <taxon>Bacteria</taxon>
        <taxon>Bacillati</taxon>
        <taxon>Actinomycetota</taxon>
        <taxon>Actinomycetes</taxon>
        <taxon>Mycobacteriales</taxon>
        <taxon>Nocardiaceae</taxon>
        <taxon>Nocardia</taxon>
    </lineage>
</organism>
<evidence type="ECO:0000259" key="2">
    <source>
        <dbReference type="SMART" id="SM00943"/>
    </source>
</evidence>
<reference evidence="3 4" key="1">
    <citation type="submission" date="2020-05" db="EMBL/GenBank/DDBJ databases">
        <title>MicrobeNet Type strains.</title>
        <authorList>
            <person name="Nicholson A.C."/>
        </authorList>
    </citation>
    <scope>NUCLEOTIDE SEQUENCE [LARGE SCALE GENOMIC DNA]</scope>
    <source>
        <strain evidence="3 4">JCM 3224</strain>
    </source>
</reference>
<dbReference type="SUPFAM" id="SSF56747">
    <property type="entry name" value="Prim-pol domain"/>
    <property type="match status" value="1"/>
</dbReference>
<dbReference type="CDD" id="cd04859">
    <property type="entry name" value="Prim_Pol"/>
    <property type="match status" value="1"/>
</dbReference>
<feature type="domain" description="DNA primase/polymerase bifunctional N-terminal" evidence="2">
    <location>
        <begin position="81"/>
        <end position="239"/>
    </location>
</feature>
<dbReference type="Proteomes" id="UP000586827">
    <property type="component" value="Unassembled WGS sequence"/>
</dbReference>
<dbReference type="SMART" id="SM00943">
    <property type="entry name" value="Prim-Pol"/>
    <property type="match status" value="1"/>
</dbReference>
<evidence type="ECO:0000256" key="1">
    <source>
        <dbReference type="SAM" id="MobiDB-lite"/>
    </source>
</evidence>
<accession>A0A849C3R7</accession>
<comment type="caution">
    <text evidence="3">The sequence shown here is derived from an EMBL/GenBank/DDBJ whole genome shotgun (WGS) entry which is preliminary data.</text>
</comment>
<evidence type="ECO:0000313" key="4">
    <source>
        <dbReference type="Proteomes" id="UP000586827"/>
    </source>
</evidence>
<proteinExistence type="predicted"/>
<gene>
    <name evidence="3" type="ORF">HLB23_14120</name>
</gene>
<dbReference type="EMBL" id="JABELX010000004">
    <property type="protein sequence ID" value="NNH70985.1"/>
    <property type="molecule type" value="Genomic_DNA"/>
</dbReference>